<sequence>MGGNEVERIAIEYVMQLEIRNGRVPEDVHLTKAPYDVSSPPRKIEVKAFGGSARSAAVPLEDRQFQAARQDPENYYLYVVDNVARADEGLMRVRVIHGDALTKLLDGAKPHITYWPTFRAQAYDDAEHLGPI</sequence>
<protein>
    <recommendedName>
        <fullName evidence="1">Protein NO VEIN C-terminal domain-containing protein</fullName>
    </recommendedName>
</protein>
<dbReference type="InterPro" id="IPR024975">
    <property type="entry name" value="NOV_C"/>
</dbReference>
<accession>A0A9X0I6G8</accession>
<dbReference type="OMA" id="PENYYLY"/>
<evidence type="ECO:0000313" key="3">
    <source>
        <dbReference type="Proteomes" id="UP000053246"/>
    </source>
</evidence>
<evidence type="ECO:0000313" key="2">
    <source>
        <dbReference type="EMBL" id="KUJ47752.1"/>
    </source>
</evidence>
<comment type="caution">
    <text evidence="2">The sequence shown here is derived from an EMBL/GenBank/DDBJ whole genome shotgun (WGS) entry which is preliminary data.</text>
</comment>
<proteinExistence type="predicted"/>
<organism evidence="2 3">
    <name type="scientific">Micromonospora maris</name>
    <dbReference type="NCBI Taxonomy" id="1003110"/>
    <lineage>
        <taxon>Bacteria</taxon>
        <taxon>Bacillati</taxon>
        <taxon>Actinomycetota</taxon>
        <taxon>Actinomycetes</taxon>
        <taxon>Micromonosporales</taxon>
        <taxon>Micromonosporaceae</taxon>
        <taxon>Micromonospora</taxon>
    </lineage>
</organism>
<feature type="domain" description="Protein NO VEIN C-terminal" evidence="1">
    <location>
        <begin position="6"/>
        <end position="86"/>
    </location>
</feature>
<dbReference type="AlphaFoldDB" id="A0A9X0I6G8"/>
<keyword evidence="3" id="KW-1185">Reference proteome</keyword>
<name>A0A9X0I6G8_9ACTN</name>
<dbReference type="Proteomes" id="UP000053246">
    <property type="component" value="Unassembled WGS sequence"/>
</dbReference>
<dbReference type="EMBL" id="LMWI01000001">
    <property type="protein sequence ID" value="KUJ47752.1"/>
    <property type="molecule type" value="Genomic_DNA"/>
</dbReference>
<dbReference type="RefSeq" id="WP_013730923.1">
    <property type="nucleotide sequence ID" value="NZ_LMWI01000001.1"/>
</dbReference>
<gene>
    <name evidence="2" type="ORF">ADL17_01135</name>
</gene>
<dbReference type="Pfam" id="PF13020">
    <property type="entry name" value="NOV_C"/>
    <property type="match status" value="1"/>
</dbReference>
<reference evidence="2 3" key="1">
    <citation type="submission" date="2015-10" db="EMBL/GenBank/DDBJ databases">
        <authorList>
            <person name="Ju K.-S."/>
            <person name="Doroghazi J.R."/>
            <person name="Metcalf W.W."/>
        </authorList>
    </citation>
    <scope>NUCLEOTIDE SEQUENCE [LARGE SCALE GENOMIC DNA]</scope>
    <source>
        <strain evidence="2 3">NRRL B-24793</strain>
    </source>
</reference>
<evidence type="ECO:0000259" key="1">
    <source>
        <dbReference type="Pfam" id="PF13020"/>
    </source>
</evidence>